<gene>
    <name evidence="2" type="ORF">S06H3_26828</name>
</gene>
<evidence type="ECO:0000256" key="1">
    <source>
        <dbReference type="SAM" id="MobiDB-lite"/>
    </source>
</evidence>
<evidence type="ECO:0008006" key="3">
    <source>
        <dbReference type="Google" id="ProtNLM"/>
    </source>
</evidence>
<feature type="compositionally biased region" description="Basic and acidic residues" evidence="1">
    <location>
        <begin position="107"/>
        <end position="123"/>
    </location>
</feature>
<evidence type="ECO:0000313" key="2">
    <source>
        <dbReference type="EMBL" id="GAI31385.1"/>
    </source>
</evidence>
<dbReference type="Pfam" id="PF05991">
    <property type="entry name" value="NYN_YacP"/>
    <property type="match status" value="1"/>
</dbReference>
<organism evidence="2">
    <name type="scientific">marine sediment metagenome</name>
    <dbReference type="NCBI Taxonomy" id="412755"/>
    <lineage>
        <taxon>unclassified sequences</taxon>
        <taxon>metagenomes</taxon>
        <taxon>ecological metagenomes</taxon>
    </lineage>
</organism>
<comment type="caution">
    <text evidence="2">The sequence shown here is derived from an EMBL/GenBank/DDBJ whole genome shotgun (WGS) entry which is preliminary data.</text>
</comment>
<protein>
    <recommendedName>
        <fullName evidence="3">YacP-like NYN domain protein</fullName>
    </recommendedName>
</protein>
<proteinExistence type="predicted"/>
<reference evidence="2" key="1">
    <citation type="journal article" date="2014" name="Front. Microbiol.">
        <title>High frequency of phylogenetically diverse reductive dehalogenase-homologous genes in deep subseafloor sedimentary metagenomes.</title>
        <authorList>
            <person name="Kawai M."/>
            <person name="Futagami T."/>
            <person name="Toyoda A."/>
            <person name="Takaki Y."/>
            <person name="Nishi S."/>
            <person name="Hori S."/>
            <person name="Arai W."/>
            <person name="Tsubouchi T."/>
            <person name="Morono Y."/>
            <person name="Uchiyama I."/>
            <person name="Ito T."/>
            <person name="Fujiyama A."/>
            <person name="Inagaki F."/>
            <person name="Takami H."/>
        </authorList>
    </citation>
    <scope>NUCLEOTIDE SEQUENCE</scope>
    <source>
        <strain evidence="2">Expedition CK06-06</strain>
    </source>
</reference>
<dbReference type="AlphaFoldDB" id="X1NX76"/>
<name>X1NX76_9ZZZZ</name>
<feature type="non-terminal residue" evidence="2">
    <location>
        <position position="1"/>
    </location>
</feature>
<feature type="region of interest" description="Disordered" evidence="1">
    <location>
        <begin position="99"/>
        <end position="123"/>
    </location>
</feature>
<dbReference type="InterPro" id="IPR010298">
    <property type="entry name" value="YacP-like"/>
</dbReference>
<sequence length="134" mass="14858">RAGLCKLLAPLLARGPVTAIFDGPPPPGPMARQIELTGITVNYSCGRPADEVIIEHIRANSAPRRLTVVSTDREIRQAARRRRCKSVTSQDFAVLLEKLTEAPTQRRPSEPPEKTDGLSGKHVDEWMKEFGFEN</sequence>
<accession>X1NX76</accession>
<dbReference type="EMBL" id="BARV01015528">
    <property type="protein sequence ID" value="GAI31385.1"/>
    <property type="molecule type" value="Genomic_DNA"/>
</dbReference>